<keyword evidence="2" id="KW-1133">Transmembrane helix</keyword>
<reference evidence="3" key="1">
    <citation type="submission" date="2021-01" db="EMBL/GenBank/DDBJ databases">
        <title>A chromosome-scale assembly of European eel, Anguilla anguilla.</title>
        <authorList>
            <person name="Henkel C."/>
            <person name="Jong-Raadsen S.A."/>
            <person name="Dufour S."/>
            <person name="Weltzien F.-A."/>
            <person name="Palstra A.P."/>
            <person name="Pelster B."/>
            <person name="Spaink H.P."/>
            <person name="Van Den Thillart G.E."/>
            <person name="Jansen H."/>
            <person name="Zahm M."/>
            <person name="Klopp C."/>
            <person name="Cedric C."/>
            <person name="Louis A."/>
            <person name="Berthelot C."/>
            <person name="Parey E."/>
            <person name="Roest Crollius H."/>
            <person name="Montfort J."/>
            <person name="Robinson-Rechavi M."/>
            <person name="Bucao C."/>
            <person name="Bouchez O."/>
            <person name="Gislard M."/>
            <person name="Lluch J."/>
            <person name="Milhes M."/>
            <person name="Lampietro C."/>
            <person name="Lopez Roques C."/>
            <person name="Donnadieu C."/>
            <person name="Braasch I."/>
            <person name="Desvignes T."/>
            <person name="Postlethwait J."/>
            <person name="Bobe J."/>
            <person name="Guiguen Y."/>
            <person name="Dirks R."/>
        </authorList>
    </citation>
    <scope>NUCLEOTIDE SEQUENCE</scope>
    <source>
        <strain evidence="3">Tag_6206</strain>
        <tissue evidence="3">Liver</tissue>
    </source>
</reference>
<feature type="compositionally biased region" description="Basic and acidic residues" evidence="1">
    <location>
        <begin position="70"/>
        <end position="79"/>
    </location>
</feature>
<organism evidence="3 4">
    <name type="scientific">Anguilla anguilla</name>
    <name type="common">European freshwater eel</name>
    <name type="synonym">Muraena anguilla</name>
    <dbReference type="NCBI Taxonomy" id="7936"/>
    <lineage>
        <taxon>Eukaryota</taxon>
        <taxon>Metazoa</taxon>
        <taxon>Chordata</taxon>
        <taxon>Craniata</taxon>
        <taxon>Vertebrata</taxon>
        <taxon>Euteleostomi</taxon>
        <taxon>Actinopterygii</taxon>
        <taxon>Neopterygii</taxon>
        <taxon>Teleostei</taxon>
        <taxon>Anguilliformes</taxon>
        <taxon>Anguillidae</taxon>
        <taxon>Anguilla</taxon>
    </lineage>
</organism>
<dbReference type="AlphaFoldDB" id="A0A9D3MRS4"/>
<gene>
    <name evidence="3" type="ORF">ANANG_G00027670</name>
</gene>
<feature type="compositionally biased region" description="Low complexity" evidence="1">
    <location>
        <begin position="94"/>
        <end position="114"/>
    </location>
</feature>
<evidence type="ECO:0000313" key="3">
    <source>
        <dbReference type="EMBL" id="KAG5853595.1"/>
    </source>
</evidence>
<protein>
    <submittedName>
        <fullName evidence="3">Uncharacterized protein</fullName>
    </submittedName>
</protein>
<proteinExistence type="predicted"/>
<dbReference type="Proteomes" id="UP001044222">
    <property type="component" value="Unassembled WGS sequence"/>
</dbReference>
<feature type="region of interest" description="Disordered" evidence="1">
    <location>
        <begin position="66"/>
        <end position="124"/>
    </location>
</feature>
<name>A0A9D3MRS4_ANGAN</name>
<evidence type="ECO:0000313" key="4">
    <source>
        <dbReference type="Proteomes" id="UP001044222"/>
    </source>
</evidence>
<sequence>MLMLLIAKMQRYDEQCGERNNARAVRHCAAGELNGGSGRVLSLSAAGQDWTHQEDELHVEDEGFEDVEDQRDPTAHHPAEPSGKLPTHPAALRPVPSTPTKQSTPPQSATAAPPGTDPLSVTRLQEVPPSPSILTVAILVMGVLLFLLLAVLVVLLCWRRTLRRAPLHGAVYANEEMEYKLARGGTYRPPRWALSEWDHVPLHEAVYEEIEYKLARGGTYSAPDPEEIYDDVVTLDCIQVGNLVMEDTPEDYDYVITADKHPDSVAGELVEGDATEDYDDVITMQPGPDAFPVYCVTDPEEIYDDVVTGLHSSGGECSG</sequence>
<dbReference type="EMBL" id="JAFIRN010000002">
    <property type="protein sequence ID" value="KAG5853595.1"/>
    <property type="molecule type" value="Genomic_DNA"/>
</dbReference>
<comment type="caution">
    <text evidence="3">The sequence shown here is derived from an EMBL/GenBank/DDBJ whole genome shotgun (WGS) entry which is preliminary data.</text>
</comment>
<keyword evidence="4" id="KW-1185">Reference proteome</keyword>
<accession>A0A9D3MRS4</accession>
<evidence type="ECO:0000256" key="1">
    <source>
        <dbReference type="SAM" id="MobiDB-lite"/>
    </source>
</evidence>
<feature type="transmembrane region" description="Helical" evidence="2">
    <location>
        <begin position="133"/>
        <end position="158"/>
    </location>
</feature>
<keyword evidence="2" id="KW-0472">Membrane</keyword>
<keyword evidence="2" id="KW-0812">Transmembrane</keyword>
<evidence type="ECO:0000256" key="2">
    <source>
        <dbReference type="SAM" id="Phobius"/>
    </source>
</evidence>